<proteinExistence type="predicted"/>
<organism evidence="2 3">
    <name type="scientific">Pseudomarimonas salicorniae</name>
    <dbReference type="NCBI Taxonomy" id="2933270"/>
    <lineage>
        <taxon>Bacteria</taxon>
        <taxon>Pseudomonadati</taxon>
        <taxon>Pseudomonadota</taxon>
        <taxon>Gammaproteobacteria</taxon>
        <taxon>Lysobacterales</taxon>
        <taxon>Lysobacteraceae</taxon>
        <taxon>Pseudomarimonas</taxon>
    </lineage>
</organism>
<dbReference type="Proteomes" id="UP001431449">
    <property type="component" value="Unassembled WGS sequence"/>
</dbReference>
<protein>
    <submittedName>
        <fullName evidence="2">TorF family putative porin</fullName>
    </submittedName>
</protein>
<dbReference type="NCBIfam" id="TIGR02001">
    <property type="entry name" value="gcw_chp"/>
    <property type="match status" value="1"/>
</dbReference>
<comment type="caution">
    <text evidence="2">The sequence shown here is derived from an EMBL/GenBank/DDBJ whole genome shotgun (WGS) entry which is preliminary data.</text>
</comment>
<evidence type="ECO:0000256" key="1">
    <source>
        <dbReference type="SAM" id="SignalP"/>
    </source>
</evidence>
<evidence type="ECO:0000313" key="3">
    <source>
        <dbReference type="Proteomes" id="UP001431449"/>
    </source>
</evidence>
<gene>
    <name evidence="2" type="ORF">M0G41_09705</name>
</gene>
<sequence length="229" mass="24696">MRRTILFLALAGFGGSAVAGSASATFTFASDYLFDGISQTQGSDDGDFHPAFQASFDYAADSGFYAGIWGSNVDFGDGDPADIEIDYYAGYAQEYDSGWGWDVGVLYYTYTGAPSSYDYGEVMGALTFPTGTTAKLFLGDDDDVFGGSFNRFKLLHSFAISENWSLDLEGTRVNYSDGSLEDYTHGQVGLSREVGSFSFYVGYSDTSLDDAPNADGRVLFTLSTSVDIF</sequence>
<dbReference type="Pfam" id="PF09694">
    <property type="entry name" value="Gcw_chp"/>
    <property type="match status" value="1"/>
</dbReference>
<feature type="signal peptide" evidence="1">
    <location>
        <begin position="1"/>
        <end position="19"/>
    </location>
</feature>
<dbReference type="EMBL" id="JALNMH010000007">
    <property type="protein sequence ID" value="MCK7593945.1"/>
    <property type="molecule type" value="Genomic_DNA"/>
</dbReference>
<feature type="chain" id="PRO_5045445754" evidence="1">
    <location>
        <begin position="20"/>
        <end position="229"/>
    </location>
</feature>
<keyword evidence="3" id="KW-1185">Reference proteome</keyword>
<dbReference type="InterPro" id="IPR010239">
    <property type="entry name" value="CHP02001"/>
</dbReference>
<keyword evidence="1" id="KW-0732">Signal</keyword>
<evidence type="ECO:0000313" key="2">
    <source>
        <dbReference type="EMBL" id="MCK7593945.1"/>
    </source>
</evidence>
<accession>A0ABT0GHC9</accession>
<reference evidence="2" key="1">
    <citation type="submission" date="2022-04" db="EMBL/GenBank/DDBJ databases">
        <title>Lysobacter sp. CAU 1642 isolated from sea sand.</title>
        <authorList>
            <person name="Kim W."/>
        </authorList>
    </citation>
    <scope>NUCLEOTIDE SEQUENCE</scope>
    <source>
        <strain evidence="2">CAU 1642</strain>
    </source>
</reference>
<name>A0ABT0GHC9_9GAMM</name>
<dbReference type="RefSeq" id="WP_248208690.1">
    <property type="nucleotide sequence ID" value="NZ_JALNMH010000007.1"/>
</dbReference>